<reference evidence="5" key="1">
    <citation type="submission" date="2014-07" db="EMBL/GenBank/DDBJ databases">
        <title>Identification of a novel salt tolerance gene in wild soybean by whole-genome sequencing.</title>
        <authorList>
            <person name="Lam H.-M."/>
            <person name="Qi X."/>
            <person name="Li M.-W."/>
            <person name="Liu X."/>
            <person name="Xie M."/>
            <person name="Ni M."/>
            <person name="Xu X."/>
        </authorList>
    </citation>
    <scope>NUCLEOTIDE SEQUENCE [LARGE SCALE GENOMIC DNA]</scope>
    <source>
        <tissue evidence="5">Root</tissue>
    </source>
</reference>
<dbReference type="InterPro" id="IPR027417">
    <property type="entry name" value="P-loop_NTPase"/>
</dbReference>
<dbReference type="Proteomes" id="UP000053555">
    <property type="component" value="Unassembled WGS sequence"/>
</dbReference>
<protein>
    <submittedName>
        <fullName evidence="5">Pleiotropic drug resistance protein 4</fullName>
    </submittedName>
</protein>
<sequence length="364" mass="40425">MTLLLGPPSSGKTTLLLALAGKLDPDLKVSGHVTYNGHGMNEFVPQRTDAYTSRHDFHIGEMTVRENLGFLCKVPKGWIALWLVNFYLEKGFPFISRYLLSELSRREIATNIKPDPNIDIYMKAVASVGQEANQMVTEYVLKILGLEMCADIVVGDEMLRGISGGQTKCVTTGEMLVGPTNALFMDVISSGLDSSTTVQIVKCLRQIVHILDGTAVISLLQPEPETYELFDDIILLSDGQIVYQGPREFVLEFFESKGFRCPERKAIFLQEVLPNSTESLEVEALESRGFFTHASWYWIGAGALLGFVVLLNITFTLALTYLNPLEKPRAVIFNESHGNRHKDRTLDDIGLSLRFTGNAPSSNI</sequence>
<dbReference type="Pfam" id="PF00005">
    <property type="entry name" value="ABC_tran"/>
    <property type="match status" value="1"/>
</dbReference>
<name>A0A0B2SBM3_GLYSO</name>
<evidence type="ECO:0000259" key="3">
    <source>
        <dbReference type="Pfam" id="PF00005"/>
    </source>
</evidence>
<dbReference type="GO" id="GO:0005524">
    <property type="term" value="F:ATP binding"/>
    <property type="evidence" value="ECO:0007669"/>
    <property type="project" value="InterPro"/>
</dbReference>
<keyword evidence="2" id="KW-0472">Membrane</keyword>
<evidence type="ECO:0000256" key="1">
    <source>
        <dbReference type="ARBA" id="ARBA00022448"/>
    </source>
</evidence>
<feature type="transmembrane region" description="Helical" evidence="2">
    <location>
        <begin position="296"/>
        <end position="322"/>
    </location>
</feature>
<feature type="domain" description="Plant PDR ABC transporter associated" evidence="4">
    <location>
        <begin position="273"/>
        <end position="332"/>
    </location>
</feature>
<evidence type="ECO:0000256" key="2">
    <source>
        <dbReference type="SAM" id="Phobius"/>
    </source>
</evidence>
<dbReference type="InterPro" id="IPR003439">
    <property type="entry name" value="ABC_transporter-like_ATP-bd"/>
</dbReference>
<dbReference type="AlphaFoldDB" id="A0A0B2SBM3"/>
<dbReference type="SUPFAM" id="SSF52540">
    <property type="entry name" value="P-loop containing nucleoside triphosphate hydrolases"/>
    <property type="match status" value="1"/>
</dbReference>
<dbReference type="Pfam" id="PF08370">
    <property type="entry name" value="PDR_assoc"/>
    <property type="match status" value="1"/>
</dbReference>
<dbReference type="GO" id="GO:0016887">
    <property type="term" value="F:ATP hydrolysis activity"/>
    <property type="evidence" value="ECO:0007669"/>
    <property type="project" value="InterPro"/>
</dbReference>
<feature type="domain" description="ABC transporter" evidence="3">
    <location>
        <begin position="2"/>
        <end position="186"/>
    </location>
</feature>
<dbReference type="EMBL" id="KN643317">
    <property type="protein sequence ID" value="KHN44146.1"/>
    <property type="molecule type" value="Genomic_DNA"/>
</dbReference>
<gene>
    <name evidence="5" type="ORF">glysoja_031807</name>
</gene>
<dbReference type="Gene3D" id="3.40.50.300">
    <property type="entry name" value="P-loop containing nucleotide triphosphate hydrolases"/>
    <property type="match status" value="1"/>
</dbReference>
<keyword evidence="2" id="KW-0812">Transmembrane</keyword>
<dbReference type="InterPro" id="IPR013581">
    <property type="entry name" value="PDR_assoc"/>
</dbReference>
<dbReference type="PANTHER" id="PTHR19241">
    <property type="entry name" value="ATP-BINDING CASSETTE TRANSPORTER"/>
    <property type="match status" value="1"/>
</dbReference>
<accession>A0A0B2SBM3</accession>
<organism evidence="5">
    <name type="scientific">Glycine soja</name>
    <name type="common">Wild soybean</name>
    <dbReference type="NCBI Taxonomy" id="3848"/>
    <lineage>
        <taxon>Eukaryota</taxon>
        <taxon>Viridiplantae</taxon>
        <taxon>Streptophyta</taxon>
        <taxon>Embryophyta</taxon>
        <taxon>Tracheophyta</taxon>
        <taxon>Spermatophyta</taxon>
        <taxon>Magnoliopsida</taxon>
        <taxon>eudicotyledons</taxon>
        <taxon>Gunneridae</taxon>
        <taxon>Pentapetalae</taxon>
        <taxon>rosids</taxon>
        <taxon>fabids</taxon>
        <taxon>Fabales</taxon>
        <taxon>Fabaceae</taxon>
        <taxon>Papilionoideae</taxon>
        <taxon>50 kb inversion clade</taxon>
        <taxon>NPAAA clade</taxon>
        <taxon>indigoferoid/millettioid clade</taxon>
        <taxon>Phaseoleae</taxon>
        <taxon>Glycine</taxon>
        <taxon>Glycine subgen. Soja</taxon>
    </lineage>
</organism>
<keyword evidence="1" id="KW-0813">Transport</keyword>
<proteinExistence type="predicted"/>
<keyword evidence="2" id="KW-1133">Transmembrane helix</keyword>
<evidence type="ECO:0000313" key="5">
    <source>
        <dbReference type="EMBL" id="KHN44146.1"/>
    </source>
</evidence>
<evidence type="ECO:0000259" key="4">
    <source>
        <dbReference type="Pfam" id="PF08370"/>
    </source>
</evidence>